<sequence>MYDCSDEAYRPFKLNAMAGGRRSRLTLSGRYAQAPAASHFPALTSREFPRSRPAVAAMLNAPMLFIV</sequence>
<accession>K2QEH5</accession>
<name>K2QEH5_9HYPH</name>
<keyword evidence="2" id="KW-1185">Reference proteome</keyword>
<dbReference type="AlphaFoldDB" id="K2QEH5"/>
<comment type="caution">
    <text evidence="1">The sequence shown here is derived from an EMBL/GenBank/DDBJ whole genome shotgun (WGS) entry which is preliminary data.</text>
</comment>
<dbReference type="STRING" id="1156935.QWE_11451"/>
<dbReference type="EMBL" id="ALJF01000009">
    <property type="protein sequence ID" value="EKF59411.1"/>
    <property type="molecule type" value="Genomic_DNA"/>
</dbReference>
<evidence type="ECO:0000313" key="2">
    <source>
        <dbReference type="Proteomes" id="UP000007123"/>
    </source>
</evidence>
<evidence type="ECO:0000313" key="1">
    <source>
        <dbReference type="EMBL" id="EKF59411.1"/>
    </source>
</evidence>
<proteinExistence type="predicted"/>
<gene>
    <name evidence="1" type="ORF">QWE_11451</name>
</gene>
<organism evidence="1 2">
    <name type="scientific">Agrobacterium albertimagni AOL15</name>
    <dbReference type="NCBI Taxonomy" id="1156935"/>
    <lineage>
        <taxon>Bacteria</taxon>
        <taxon>Pseudomonadati</taxon>
        <taxon>Pseudomonadota</taxon>
        <taxon>Alphaproteobacteria</taxon>
        <taxon>Hyphomicrobiales</taxon>
        <taxon>Rhizobiaceae</taxon>
        <taxon>Rhizobium/Agrobacterium group</taxon>
        <taxon>Agrobacterium</taxon>
    </lineage>
</organism>
<reference evidence="1 2" key="1">
    <citation type="journal article" date="2012" name="J. Bacteriol.">
        <title>Draft Genome Sequence of Agrobacterium albertimagni Strain AOL15.</title>
        <authorList>
            <person name="Trimble W.L."/>
            <person name="Phung le T."/>
            <person name="Meyer F."/>
            <person name="Gilbert J.A."/>
            <person name="Silver S."/>
        </authorList>
    </citation>
    <scope>NUCLEOTIDE SEQUENCE [LARGE SCALE GENOMIC DNA]</scope>
    <source>
        <strain evidence="1 2">AOL15</strain>
    </source>
</reference>
<dbReference type="Proteomes" id="UP000007123">
    <property type="component" value="Unassembled WGS sequence"/>
</dbReference>
<protein>
    <submittedName>
        <fullName evidence="1">Uncharacterized protein</fullName>
    </submittedName>
</protein>
<dbReference type="PATRIC" id="fig|1156935.5.peg.2311"/>